<dbReference type="Proteomes" id="UP000499080">
    <property type="component" value="Unassembled WGS sequence"/>
</dbReference>
<sequence length="129" mass="14435">MAFVQAIFTNDVYIQELSISPGQRSRESTMFVTELSRSYQGEFTPNAINDLRGVAEELNLSDFSVCRTNHPTAIQRPPFRLIIGSGQNASTPSVGFHMCGLTNDIAPSVSESLWICVRRVRLRFPLQMP</sequence>
<proteinExistence type="predicted"/>
<comment type="caution">
    <text evidence="1">The sequence shown here is derived from an EMBL/GenBank/DDBJ whole genome shotgun (WGS) entry which is preliminary data.</text>
</comment>
<dbReference type="EMBL" id="BGPR01005688">
    <property type="protein sequence ID" value="GBN12520.1"/>
    <property type="molecule type" value="Genomic_DNA"/>
</dbReference>
<dbReference type="AlphaFoldDB" id="A0A4Y2LEF8"/>
<organism evidence="1 2">
    <name type="scientific">Araneus ventricosus</name>
    <name type="common">Orbweaver spider</name>
    <name type="synonym">Epeira ventricosa</name>
    <dbReference type="NCBI Taxonomy" id="182803"/>
    <lineage>
        <taxon>Eukaryota</taxon>
        <taxon>Metazoa</taxon>
        <taxon>Ecdysozoa</taxon>
        <taxon>Arthropoda</taxon>
        <taxon>Chelicerata</taxon>
        <taxon>Arachnida</taxon>
        <taxon>Araneae</taxon>
        <taxon>Araneomorphae</taxon>
        <taxon>Entelegynae</taxon>
        <taxon>Araneoidea</taxon>
        <taxon>Araneidae</taxon>
        <taxon>Araneus</taxon>
    </lineage>
</organism>
<gene>
    <name evidence="1" type="ORF">AVEN_144785_1</name>
</gene>
<name>A0A4Y2LEF8_ARAVE</name>
<keyword evidence="2" id="KW-1185">Reference proteome</keyword>
<reference evidence="1 2" key="1">
    <citation type="journal article" date="2019" name="Sci. Rep.">
        <title>Orb-weaving spider Araneus ventricosus genome elucidates the spidroin gene catalogue.</title>
        <authorList>
            <person name="Kono N."/>
            <person name="Nakamura H."/>
            <person name="Ohtoshi R."/>
            <person name="Moran D.A.P."/>
            <person name="Shinohara A."/>
            <person name="Yoshida Y."/>
            <person name="Fujiwara M."/>
            <person name="Mori M."/>
            <person name="Tomita M."/>
            <person name="Arakawa K."/>
        </authorList>
    </citation>
    <scope>NUCLEOTIDE SEQUENCE [LARGE SCALE GENOMIC DNA]</scope>
</reference>
<evidence type="ECO:0000313" key="1">
    <source>
        <dbReference type="EMBL" id="GBN12520.1"/>
    </source>
</evidence>
<accession>A0A4Y2LEF8</accession>
<evidence type="ECO:0000313" key="2">
    <source>
        <dbReference type="Proteomes" id="UP000499080"/>
    </source>
</evidence>
<protein>
    <submittedName>
        <fullName evidence="1">Uncharacterized protein</fullName>
    </submittedName>
</protein>